<dbReference type="AlphaFoldDB" id="A0A6P5GX64"/>
<evidence type="ECO:0000313" key="4">
    <source>
        <dbReference type="RefSeq" id="XP_020110393.1"/>
    </source>
</evidence>
<organism evidence="3 4">
    <name type="scientific">Ananas comosus</name>
    <name type="common">Pineapple</name>
    <name type="synonym">Ananas ananas</name>
    <dbReference type="NCBI Taxonomy" id="4615"/>
    <lineage>
        <taxon>Eukaryota</taxon>
        <taxon>Viridiplantae</taxon>
        <taxon>Streptophyta</taxon>
        <taxon>Embryophyta</taxon>
        <taxon>Tracheophyta</taxon>
        <taxon>Spermatophyta</taxon>
        <taxon>Magnoliopsida</taxon>
        <taxon>Liliopsida</taxon>
        <taxon>Poales</taxon>
        <taxon>Bromeliaceae</taxon>
        <taxon>Bromelioideae</taxon>
        <taxon>Ananas</taxon>
    </lineage>
</organism>
<name>A0A6P5GX64_ANACO</name>
<dbReference type="Pfam" id="PF03732">
    <property type="entry name" value="Retrotrans_gag"/>
    <property type="match status" value="1"/>
</dbReference>
<dbReference type="GeneID" id="109725562"/>
<gene>
    <name evidence="4" type="primary">LOC109725562</name>
</gene>
<evidence type="ECO:0000313" key="3">
    <source>
        <dbReference type="Proteomes" id="UP000515123"/>
    </source>
</evidence>
<feature type="compositionally biased region" description="Basic and acidic residues" evidence="1">
    <location>
        <begin position="149"/>
        <end position="161"/>
    </location>
</feature>
<feature type="region of interest" description="Disordered" evidence="1">
    <location>
        <begin position="149"/>
        <end position="194"/>
    </location>
</feature>
<accession>A0A6P5GX64</accession>
<dbReference type="PANTHER" id="PTHR34482">
    <property type="entry name" value="DNA DAMAGE-INDUCIBLE PROTEIN 1-LIKE"/>
    <property type="match status" value="1"/>
</dbReference>
<dbReference type="OrthoDB" id="786614at2759"/>
<feature type="compositionally biased region" description="Low complexity" evidence="1">
    <location>
        <begin position="183"/>
        <end position="194"/>
    </location>
</feature>
<feature type="domain" description="Retrotransposon gag" evidence="2">
    <location>
        <begin position="18"/>
        <end position="115"/>
    </location>
</feature>
<evidence type="ECO:0000259" key="2">
    <source>
        <dbReference type="Pfam" id="PF03732"/>
    </source>
</evidence>
<dbReference type="RefSeq" id="XP_020110393.1">
    <property type="nucleotide sequence ID" value="XM_020254804.1"/>
</dbReference>
<reference evidence="3" key="1">
    <citation type="journal article" date="2015" name="Nat. Genet.">
        <title>The pineapple genome and the evolution of CAM photosynthesis.</title>
        <authorList>
            <person name="Ming R."/>
            <person name="VanBuren R."/>
            <person name="Wai C.M."/>
            <person name="Tang H."/>
            <person name="Schatz M.C."/>
            <person name="Bowers J.E."/>
            <person name="Lyons E."/>
            <person name="Wang M.L."/>
            <person name="Chen J."/>
            <person name="Biggers E."/>
            <person name="Zhang J."/>
            <person name="Huang L."/>
            <person name="Zhang L."/>
            <person name="Miao W."/>
            <person name="Zhang J."/>
            <person name="Ye Z."/>
            <person name="Miao C."/>
            <person name="Lin Z."/>
            <person name="Wang H."/>
            <person name="Zhou H."/>
            <person name="Yim W.C."/>
            <person name="Priest H.D."/>
            <person name="Zheng C."/>
            <person name="Woodhouse M."/>
            <person name="Edger P.P."/>
            <person name="Guyot R."/>
            <person name="Guo H.B."/>
            <person name="Guo H."/>
            <person name="Zheng G."/>
            <person name="Singh R."/>
            <person name="Sharma A."/>
            <person name="Min X."/>
            <person name="Zheng Y."/>
            <person name="Lee H."/>
            <person name="Gurtowski J."/>
            <person name="Sedlazeck F.J."/>
            <person name="Harkess A."/>
            <person name="McKain M.R."/>
            <person name="Liao Z."/>
            <person name="Fang J."/>
            <person name="Liu J."/>
            <person name="Zhang X."/>
            <person name="Zhang Q."/>
            <person name="Hu W."/>
            <person name="Qin Y."/>
            <person name="Wang K."/>
            <person name="Chen L.Y."/>
            <person name="Shirley N."/>
            <person name="Lin Y.R."/>
            <person name="Liu L.Y."/>
            <person name="Hernandez A.G."/>
            <person name="Wright C.L."/>
            <person name="Bulone V."/>
            <person name="Tuskan G.A."/>
            <person name="Heath K."/>
            <person name="Zee F."/>
            <person name="Moore P.H."/>
            <person name="Sunkar R."/>
            <person name="Leebens-Mack J.H."/>
            <person name="Mockler T."/>
            <person name="Bennetzen J.L."/>
            <person name="Freeling M."/>
            <person name="Sankoff D."/>
            <person name="Paterson A.H."/>
            <person name="Zhu X."/>
            <person name="Yang X."/>
            <person name="Smith J.A."/>
            <person name="Cushman J.C."/>
            <person name="Paull R.E."/>
            <person name="Yu Q."/>
        </authorList>
    </citation>
    <scope>NUCLEOTIDE SEQUENCE [LARGE SCALE GENOMIC DNA]</scope>
    <source>
        <strain evidence="3">cv. F153</strain>
    </source>
</reference>
<protein>
    <submittedName>
        <fullName evidence="4">Uncharacterized protein LOC109725562</fullName>
    </submittedName>
</protein>
<dbReference type="PANTHER" id="PTHR34482:SF49">
    <property type="entry name" value="RETROTRANSPOSON GAG DOMAIN-CONTAINING PROTEIN"/>
    <property type="match status" value="1"/>
</dbReference>
<proteinExistence type="predicted"/>
<dbReference type="Proteomes" id="UP000515123">
    <property type="component" value="Linkage group 20"/>
</dbReference>
<sequence length="194" mass="23052">MEALFEDIYTLEKDKFHLAAHCFEGSARLWWTQVKKSHSLDLASVTWEAFQEMILMEYFPESDKRKINEDFRKLRQSSRSVREYEREFTHLVNYVSSLVHGNRDRAEAFEHGLRPEIFKVIHAFRLKTYKEVLDRALCVERGNAIAREEREAFEKDEERDKSKKRAASGSARQSRSKRPPRPQRSQWRGGRSQT</sequence>
<evidence type="ECO:0000256" key="1">
    <source>
        <dbReference type="SAM" id="MobiDB-lite"/>
    </source>
</evidence>
<reference evidence="4" key="2">
    <citation type="submission" date="2025-08" db="UniProtKB">
        <authorList>
            <consortium name="RefSeq"/>
        </authorList>
    </citation>
    <scope>IDENTIFICATION</scope>
    <source>
        <tissue evidence="4">Leaf</tissue>
    </source>
</reference>
<keyword evidence="3" id="KW-1185">Reference proteome</keyword>
<dbReference type="InterPro" id="IPR005162">
    <property type="entry name" value="Retrotrans_gag_dom"/>
</dbReference>